<sequence>MTGKRRENGMNLVEIELRAVNQRGEETARGEATVALRSREHGRSLLPQPPAELQQKVWEIMERHAELASGAR</sequence>
<evidence type="ECO:0000313" key="2">
    <source>
        <dbReference type="Proteomes" id="UP000680866"/>
    </source>
</evidence>
<dbReference type="Proteomes" id="UP000680866">
    <property type="component" value="Chromosome"/>
</dbReference>
<name>A0A810N321_9ACTN</name>
<accession>A0A810N321</accession>
<dbReference type="InterPro" id="IPR029069">
    <property type="entry name" value="HotDog_dom_sf"/>
</dbReference>
<dbReference type="SUPFAM" id="SSF54637">
    <property type="entry name" value="Thioesterase/thiol ester dehydrase-isomerase"/>
    <property type="match status" value="1"/>
</dbReference>
<reference evidence="1" key="1">
    <citation type="submission" date="2020-08" db="EMBL/GenBank/DDBJ databases">
        <title>Whole genome shotgun sequence of Polymorphospora rubra NBRC 101157.</title>
        <authorList>
            <person name="Komaki H."/>
            <person name="Tamura T."/>
        </authorList>
    </citation>
    <scope>NUCLEOTIDE SEQUENCE</scope>
    <source>
        <strain evidence="1">NBRC 101157</strain>
    </source>
</reference>
<dbReference type="KEGG" id="pry:Prubr_43210"/>
<dbReference type="EMBL" id="AP023359">
    <property type="protein sequence ID" value="BCJ67300.1"/>
    <property type="molecule type" value="Genomic_DNA"/>
</dbReference>
<dbReference type="RefSeq" id="WP_212816646.1">
    <property type="nucleotide sequence ID" value="NZ_AP023359.1"/>
</dbReference>
<gene>
    <name evidence="1" type="ORF">Prubr_43210</name>
</gene>
<proteinExistence type="predicted"/>
<organism evidence="1 2">
    <name type="scientific">Polymorphospora rubra</name>
    <dbReference type="NCBI Taxonomy" id="338584"/>
    <lineage>
        <taxon>Bacteria</taxon>
        <taxon>Bacillati</taxon>
        <taxon>Actinomycetota</taxon>
        <taxon>Actinomycetes</taxon>
        <taxon>Micromonosporales</taxon>
        <taxon>Micromonosporaceae</taxon>
        <taxon>Polymorphospora</taxon>
    </lineage>
</organism>
<evidence type="ECO:0000313" key="1">
    <source>
        <dbReference type="EMBL" id="BCJ67300.1"/>
    </source>
</evidence>
<keyword evidence="2" id="KW-1185">Reference proteome</keyword>
<dbReference type="AlphaFoldDB" id="A0A810N321"/>
<protein>
    <submittedName>
        <fullName evidence="1">Uncharacterized protein</fullName>
    </submittedName>
</protein>